<organism evidence="1 2">
    <name type="scientific">Vaccinium darrowii</name>
    <dbReference type="NCBI Taxonomy" id="229202"/>
    <lineage>
        <taxon>Eukaryota</taxon>
        <taxon>Viridiplantae</taxon>
        <taxon>Streptophyta</taxon>
        <taxon>Embryophyta</taxon>
        <taxon>Tracheophyta</taxon>
        <taxon>Spermatophyta</taxon>
        <taxon>Magnoliopsida</taxon>
        <taxon>eudicotyledons</taxon>
        <taxon>Gunneridae</taxon>
        <taxon>Pentapetalae</taxon>
        <taxon>asterids</taxon>
        <taxon>Ericales</taxon>
        <taxon>Ericaceae</taxon>
        <taxon>Vaccinioideae</taxon>
        <taxon>Vaccinieae</taxon>
        <taxon>Vaccinium</taxon>
    </lineage>
</organism>
<keyword evidence="2" id="KW-1185">Reference proteome</keyword>
<dbReference type="EMBL" id="CM037156">
    <property type="protein sequence ID" value="KAH7836974.1"/>
    <property type="molecule type" value="Genomic_DNA"/>
</dbReference>
<sequence>MLCSPSTKKVKHYGRYYEGQLTDITELDIKKADGVNVQVNAGEAAKEFSLPEETLTSRKNLPPLFVDLRKRLPEKIHYIGASFGLGADLFQFWKEQKEHSCIVLKLLKTADIENTGNGPVGLLTSFYQCFKRQFLQSLPMHFRELDYKLVMSILDPKLNFSEGKPSVSEHDKVLLKFVISSFDLKRLEAYASHRKDYREVITLVPGFAKCYFEEKLPVTLSHLEPSVLLCMGLKLKDIEYIEGRMNIEEEILSLFRRVMVKIYRYLNVILN</sequence>
<reference evidence="1 2" key="1">
    <citation type="journal article" date="2021" name="Hortic Res">
        <title>High-quality reference genome and annotation aids understanding of berry development for evergreen blueberry (Vaccinium darrowii).</title>
        <authorList>
            <person name="Yu J."/>
            <person name="Hulse-Kemp A.M."/>
            <person name="Babiker E."/>
            <person name="Staton M."/>
        </authorList>
    </citation>
    <scope>NUCLEOTIDE SEQUENCE [LARGE SCALE GENOMIC DNA]</scope>
    <source>
        <strain evidence="2">cv. NJ 8807/NJ 8810</strain>
        <tissue evidence="1">Young leaf</tissue>
    </source>
</reference>
<protein>
    <submittedName>
        <fullName evidence="1">Uncharacterized protein</fullName>
    </submittedName>
</protein>
<dbReference type="Proteomes" id="UP000828048">
    <property type="component" value="Chromosome 6"/>
</dbReference>
<accession>A0ACB7X8B3</accession>
<evidence type="ECO:0000313" key="1">
    <source>
        <dbReference type="EMBL" id="KAH7836974.1"/>
    </source>
</evidence>
<comment type="caution">
    <text evidence="1">The sequence shown here is derived from an EMBL/GenBank/DDBJ whole genome shotgun (WGS) entry which is preliminary data.</text>
</comment>
<proteinExistence type="predicted"/>
<name>A0ACB7X8B3_9ERIC</name>
<gene>
    <name evidence="1" type="ORF">Vadar_008054</name>
</gene>
<evidence type="ECO:0000313" key="2">
    <source>
        <dbReference type="Proteomes" id="UP000828048"/>
    </source>
</evidence>